<sequence length="266" mass="27079">MARRALLSEHHDKALLAQVPVPRKRAASDEESPRPTKRTAVDAAGKGLTTREPAAEASADGSVASTHGSDNESRRPVPAGSSTQAPYAPMHASTTAPYHVPREPYYPPVVFPRAAGPAHAYASGGMGIHAAHAGYGTGGSGYGGGGGNCYGGYGGYHGYAGYHGCHGGTSGYYGHGSSGHPYDGGDVLDGALTLPPILTQPGHGYGTAQTIAPGGFGCVDEVVSNGQDSGYASRTSSNHANSPTSPTPCSEETHGNADGYYSHFRP</sequence>
<organism evidence="2 3">
    <name type="scientific">Drechmeria coniospora</name>
    <name type="common">Nematophagous fungus</name>
    <name type="synonym">Meria coniospora</name>
    <dbReference type="NCBI Taxonomy" id="98403"/>
    <lineage>
        <taxon>Eukaryota</taxon>
        <taxon>Fungi</taxon>
        <taxon>Dikarya</taxon>
        <taxon>Ascomycota</taxon>
        <taxon>Pezizomycotina</taxon>
        <taxon>Sordariomycetes</taxon>
        <taxon>Hypocreomycetidae</taxon>
        <taxon>Hypocreales</taxon>
        <taxon>Ophiocordycipitaceae</taxon>
        <taxon>Drechmeria</taxon>
    </lineage>
</organism>
<reference evidence="2 3" key="1">
    <citation type="journal article" date="2016" name="Sci. Rep.">
        <title>Insights into Adaptations to a Near-Obligate Nematode Endoparasitic Lifestyle from the Finished Genome of Drechmeria coniospora.</title>
        <authorList>
            <person name="Zhang L."/>
            <person name="Zhou Z."/>
            <person name="Guo Q."/>
            <person name="Fokkens L."/>
            <person name="Miskei M."/>
            <person name="Pocsi I."/>
            <person name="Zhang W."/>
            <person name="Chen M."/>
            <person name="Wang L."/>
            <person name="Sun Y."/>
            <person name="Donzelli B.G."/>
            <person name="Gibson D.M."/>
            <person name="Nelson D.R."/>
            <person name="Luo J.G."/>
            <person name="Rep M."/>
            <person name="Liu H."/>
            <person name="Yang S."/>
            <person name="Wang J."/>
            <person name="Krasnoff S.B."/>
            <person name="Xu Y."/>
            <person name="Molnar I."/>
            <person name="Lin M."/>
        </authorList>
    </citation>
    <scope>NUCLEOTIDE SEQUENCE [LARGE SCALE GENOMIC DNA]</scope>
    <source>
        <strain evidence="2 3">ARSEF 6962</strain>
    </source>
</reference>
<feature type="region of interest" description="Disordered" evidence="1">
    <location>
        <begin position="1"/>
        <end position="90"/>
    </location>
</feature>
<evidence type="ECO:0000313" key="2">
    <source>
        <dbReference type="EMBL" id="KYK61574.1"/>
    </source>
</evidence>
<dbReference type="RefSeq" id="XP_040660926.1">
    <property type="nucleotide sequence ID" value="XM_040800043.1"/>
</dbReference>
<feature type="compositionally biased region" description="Polar residues" evidence="1">
    <location>
        <begin position="227"/>
        <end position="250"/>
    </location>
</feature>
<protein>
    <submittedName>
        <fullName evidence="2">Uncharacterized protein</fullName>
    </submittedName>
</protein>
<feature type="compositionally biased region" description="Basic and acidic residues" evidence="1">
    <location>
        <begin position="1"/>
        <end position="14"/>
    </location>
</feature>
<dbReference type="EMBL" id="LAYC01000001">
    <property type="protein sequence ID" value="KYK61574.1"/>
    <property type="molecule type" value="Genomic_DNA"/>
</dbReference>
<dbReference type="AlphaFoldDB" id="A0A151GWU7"/>
<proteinExistence type="predicted"/>
<dbReference type="InParanoid" id="A0A151GWU7"/>
<comment type="caution">
    <text evidence="2">The sequence shown here is derived from an EMBL/GenBank/DDBJ whole genome shotgun (WGS) entry which is preliminary data.</text>
</comment>
<dbReference type="GeneID" id="63715359"/>
<evidence type="ECO:0000256" key="1">
    <source>
        <dbReference type="SAM" id="MobiDB-lite"/>
    </source>
</evidence>
<name>A0A151GWU7_DRECN</name>
<keyword evidence="3" id="KW-1185">Reference proteome</keyword>
<dbReference type="Proteomes" id="UP000076580">
    <property type="component" value="Chromosome 01"/>
</dbReference>
<feature type="region of interest" description="Disordered" evidence="1">
    <location>
        <begin position="227"/>
        <end position="266"/>
    </location>
</feature>
<evidence type="ECO:0000313" key="3">
    <source>
        <dbReference type="Proteomes" id="UP000076580"/>
    </source>
</evidence>
<accession>A0A151GWU7</accession>
<gene>
    <name evidence="2" type="ORF">DCS_02716</name>
</gene>